<accession>A0A1V3X9I9</accession>
<reference evidence="1 2" key="1">
    <citation type="submission" date="2017-02" db="EMBL/GenBank/DDBJ databases">
        <title>Complete genome sequences of Mycobacterium kansasii strains isolated from rhesus macaques.</title>
        <authorList>
            <person name="Panda A."/>
            <person name="Nagaraj S."/>
            <person name="Zhao X."/>
            <person name="Tettelin H."/>
            <person name="Detolla L.J."/>
        </authorList>
    </citation>
    <scope>NUCLEOTIDE SEQUENCE [LARGE SCALE GENOMIC DNA]</scope>
    <source>
        <strain evidence="1 2">11-3469</strain>
    </source>
</reference>
<proteinExistence type="predicted"/>
<gene>
    <name evidence="1" type="ORF">BZL29_4475</name>
</gene>
<sequence length="48" mass="5422">MYAMITRVPVEFNADASVFWQVRAPVTYDESTRTFLAKLPGRAFPVGD</sequence>
<evidence type="ECO:0000313" key="1">
    <source>
        <dbReference type="EMBL" id="OOK75111.1"/>
    </source>
</evidence>
<comment type="caution">
    <text evidence="1">The sequence shown here is derived from an EMBL/GenBank/DDBJ whole genome shotgun (WGS) entry which is preliminary data.</text>
</comment>
<dbReference type="EMBL" id="MVBN01000004">
    <property type="protein sequence ID" value="OOK75111.1"/>
    <property type="molecule type" value="Genomic_DNA"/>
</dbReference>
<evidence type="ECO:0000313" key="2">
    <source>
        <dbReference type="Proteomes" id="UP000188532"/>
    </source>
</evidence>
<dbReference type="Proteomes" id="UP000188532">
    <property type="component" value="Unassembled WGS sequence"/>
</dbReference>
<protein>
    <submittedName>
        <fullName evidence="1">Uncharacterized protein</fullName>
    </submittedName>
</protein>
<dbReference type="AlphaFoldDB" id="A0A1V3X9I9"/>
<name>A0A1V3X9I9_MYCKA</name>
<organism evidence="1 2">
    <name type="scientific">Mycobacterium kansasii</name>
    <dbReference type="NCBI Taxonomy" id="1768"/>
    <lineage>
        <taxon>Bacteria</taxon>
        <taxon>Bacillati</taxon>
        <taxon>Actinomycetota</taxon>
        <taxon>Actinomycetes</taxon>
        <taxon>Mycobacteriales</taxon>
        <taxon>Mycobacteriaceae</taxon>
        <taxon>Mycobacterium</taxon>
    </lineage>
</organism>